<feature type="compositionally biased region" description="Polar residues" evidence="6">
    <location>
        <begin position="325"/>
        <end position="345"/>
    </location>
</feature>
<organism evidence="9">
    <name type="scientific">Cacopsylla melanoneura</name>
    <dbReference type="NCBI Taxonomy" id="428564"/>
    <lineage>
        <taxon>Eukaryota</taxon>
        <taxon>Metazoa</taxon>
        <taxon>Ecdysozoa</taxon>
        <taxon>Arthropoda</taxon>
        <taxon>Hexapoda</taxon>
        <taxon>Insecta</taxon>
        <taxon>Pterygota</taxon>
        <taxon>Neoptera</taxon>
        <taxon>Paraneoptera</taxon>
        <taxon>Hemiptera</taxon>
        <taxon>Sternorrhyncha</taxon>
        <taxon>Psylloidea</taxon>
        <taxon>Psyllidae</taxon>
        <taxon>Psyllinae</taxon>
        <taxon>Cacopsylla</taxon>
    </lineage>
</organism>
<dbReference type="Gene3D" id="3.30.40.10">
    <property type="entry name" value="Zinc/RING finger domain, C3HC4 (zinc finger)"/>
    <property type="match status" value="1"/>
</dbReference>
<dbReference type="EMBL" id="HBUF01255392">
    <property type="protein sequence ID" value="CAG6681381.1"/>
    <property type="molecule type" value="Transcribed_RNA"/>
</dbReference>
<dbReference type="SMART" id="SM00391">
    <property type="entry name" value="MBD"/>
    <property type="match status" value="1"/>
</dbReference>
<dbReference type="PANTHER" id="PTHR15739:SF5">
    <property type="entry name" value="LD23158P"/>
    <property type="match status" value="1"/>
</dbReference>
<dbReference type="Pfam" id="PF05485">
    <property type="entry name" value="THAP"/>
    <property type="match status" value="1"/>
</dbReference>
<dbReference type="EMBL" id="HBUF01348507">
    <property type="protein sequence ID" value="CAG6711737.1"/>
    <property type="molecule type" value="Transcribed_RNA"/>
</dbReference>
<dbReference type="EMBL" id="HBUF01067912">
    <property type="protein sequence ID" value="CAG6628373.1"/>
    <property type="molecule type" value="Transcribed_RNA"/>
</dbReference>
<feature type="compositionally biased region" description="Basic and acidic residues" evidence="6">
    <location>
        <begin position="312"/>
        <end position="324"/>
    </location>
</feature>
<dbReference type="EMBL" id="HBUF01067910">
    <property type="protein sequence ID" value="CAG6628371.1"/>
    <property type="molecule type" value="Transcribed_RNA"/>
</dbReference>
<accession>A0A8D8QAQ9</accession>
<dbReference type="SUPFAM" id="SSF57903">
    <property type="entry name" value="FYVE/PHD zinc finger"/>
    <property type="match status" value="1"/>
</dbReference>
<dbReference type="InterPro" id="IPR006612">
    <property type="entry name" value="THAP_Znf"/>
</dbReference>
<dbReference type="InterPro" id="IPR052283">
    <property type="entry name" value="GenomicStab_NeuMorph_Reg"/>
</dbReference>
<dbReference type="EMBL" id="HBUF01348506">
    <property type="protein sequence ID" value="CAG6711734.1"/>
    <property type="molecule type" value="Transcribed_RNA"/>
</dbReference>
<dbReference type="SMART" id="SM00980">
    <property type="entry name" value="THAP"/>
    <property type="match status" value="1"/>
</dbReference>
<keyword evidence="3" id="KW-0862">Zinc</keyword>
<name>A0A8D8QAQ9_9HEMI</name>
<dbReference type="Gene3D" id="3.30.890.10">
    <property type="entry name" value="Methyl-cpg-binding Protein 2, Chain A"/>
    <property type="match status" value="1"/>
</dbReference>
<dbReference type="PROSITE" id="PS50982">
    <property type="entry name" value="MBD"/>
    <property type="match status" value="1"/>
</dbReference>
<dbReference type="EMBL" id="HBUF01348504">
    <property type="protein sequence ID" value="CAG6711728.1"/>
    <property type="molecule type" value="Transcribed_RNA"/>
</dbReference>
<dbReference type="EMBL" id="HBUF01545238">
    <property type="protein sequence ID" value="CAG6756638.1"/>
    <property type="molecule type" value="Transcribed_RNA"/>
</dbReference>
<evidence type="ECO:0000256" key="2">
    <source>
        <dbReference type="ARBA" id="ARBA00022771"/>
    </source>
</evidence>
<dbReference type="EMBL" id="HBUF01545239">
    <property type="protein sequence ID" value="CAG6756639.1"/>
    <property type="molecule type" value="Transcribed_RNA"/>
</dbReference>
<evidence type="ECO:0000256" key="6">
    <source>
        <dbReference type="SAM" id="MobiDB-lite"/>
    </source>
</evidence>
<evidence type="ECO:0000313" key="9">
    <source>
        <dbReference type="EMBL" id="CAG6628371.1"/>
    </source>
</evidence>
<dbReference type="EMBL" id="HBUF01348505">
    <property type="protein sequence ID" value="CAG6711731.1"/>
    <property type="molecule type" value="Transcribed_RNA"/>
</dbReference>
<dbReference type="EMBL" id="HBUF01067913">
    <property type="protein sequence ID" value="CAG6628374.1"/>
    <property type="molecule type" value="Transcribed_RNA"/>
</dbReference>
<evidence type="ECO:0000256" key="3">
    <source>
        <dbReference type="ARBA" id="ARBA00022833"/>
    </source>
</evidence>
<evidence type="ECO:0000259" key="8">
    <source>
        <dbReference type="PROSITE" id="PS50982"/>
    </source>
</evidence>
<dbReference type="InterPro" id="IPR016177">
    <property type="entry name" value="DNA-bd_dom_sf"/>
</dbReference>
<dbReference type="EMBL" id="HBUF01255391">
    <property type="protein sequence ID" value="CAG6681380.1"/>
    <property type="molecule type" value="Transcribed_RNA"/>
</dbReference>
<feature type="domain" description="MBD" evidence="8">
    <location>
        <begin position="223"/>
        <end position="298"/>
    </location>
</feature>
<dbReference type="EMBL" id="HBUF01255393">
    <property type="protein sequence ID" value="CAG6681382.1"/>
    <property type="molecule type" value="Transcribed_RNA"/>
</dbReference>
<dbReference type="InterPro" id="IPR011011">
    <property type="entry name" value="Znf_FYVE_PHD"/>
</dbReference>
<protein>
    <submittedName>
        <fullName evidence="9">Uncharacterized protein</fullName>
    </submittedName>
</protein>
<dbReference type="SUPFAM" id="SSF57716">
    <property type="entry name" value="Glucocorticoid receptor-like (DNA-binding domain)"/>
    <property type="match status" value="1"/>
</dbReference>
<feature type="region of interest" description="Disordered" evidence="6">
    <location>
        <begin position="642"/>
        <end position="668"/>
    </location>
</feature>
<dbReference type="GO" id="GO:0008270">
    <property type="term" value="F:zinc ion binding"/>
    <property type="evidence" value="ECO:0007669"/>
    <property type="project" value="UniProtKB-KW"/>
</dbReference>
<dbReference type="InterPro" id="IPR032675">
    <property type="entry name" value="LRR_dom_sf"/>
</dbReference>
<dbReference type="EMBL" id="HBUF01348508">
    <property type="protein sequence ID" value="CAG6711740.1"/>
    <property type="molecule type" value="Transcribed_RNA"/>
</dbReference>
<feature type="domain" description="THAP-type" evidence="7">
    <location>
        <begin position="1"/>
        <end position="90"/>
    </location>
</feature>
<evidence type="ECO:0000256" key="1">
    <source>
        <dbReference type="ARBA" id="ARBA00022723"/>
    </source>
</evidence>
<dbReference type="InterPro" id="IPR036047">
    <property type="entry name" value="F-box-like_dom_sf"/>
</dbReference>
<dbReference type="Pfam" id="PF12937">
    <property type="entry name" value="F-box-like"/>
    <property type="match status" value="1"/>
</dbReference>
<reference evidence="9" key="1">
    <citation type="submission" date="2021-05" db="EMBL/GenBank/DDBJ databases">
        <authorList>
            <person name="Alioto T."/>
            <person name="Alioto T."/>
            <person name="Gomez Garrido J."/>
        </authorList>
    </citation>
    <scope>NUCLEOTIDE SEQUENCE</scope>
</reference>
<dbReference type="PROSITE" id="PS50950">
    <property type="entry name" value="ZF_THAP"/>
    <property type="match status" value="1"/>
</dbReference>
<dbReference type="Gene3D" id="3.80.10.10">
    <property type="entry name" value="Ribonuclease Inhibitor"/>
    <property type="match status" value="1"/>
</dbReference>
<dbReference type="SUPFAM" id="SSF81383">
    <property type="entry name" value="F-box domain"/>
    <property type="match status" value="1"/>
</dbReference>
<dbReference type="InterPro" id="IPR001739">
    <property type="entry name" value="Methyl_CpG_DNA-bd"/>
</dbReference>
<dbReference type="GO" id="GO:0003677">
    <property type="term" value="F:DNA binding"/>
    <property type="evidence" value="ECO:0007669"/>
    <property type="project" value="UniProtKB-UniRule"/>
</dbReference>
<evidence type="ECO:0000259" key="7">
    <source>
        <dbReference type="PROSITE" id="PS50950"/>
    </source>
</evidence>
<dbReference type="EMBL" id="HBUF01348503">
    <property type="protein sequence ID" value="CAG6711725.1"/>
    <property type="molecule type" value="Transcribed_RNA"/>
</dbReference>
<evidence type="ECO:0000256" key="4">
    <source>
        <dbReference type="ARBA" id="ARBA00023125"/>
    </source>
</evidence>
<dbReference type="CDD" id="cd00122">
    <property type="entry name" value="MBD"/>
    <property type="match status" value="1"/>
</dbReference>
<evidence type="ECO:0000256" key="5">
    <source>
        <dbReference type="PROSITE-ProRule" id="PRU00309"/>
    </source>
</evidence>
<dbReference type="EMBL" id="HBUF01067911">
    <property type="protein sequence ID" value="CAG6628372.1"/>
    <property type="molecule type" value="Transcribed_RNA"/>
</dbReference>
<dbReference type="SUPFAM" id="SSF54171">
    <property type="entry name" value="DNA-binding domain"/>
    <property type="match status" value="1"/>
</dbReference>
<keyword evidence="4 5" id="KW-0238">DNA-binding</keyword>
<feature type="compositionally biased region" description="Low complexity" evidence="6">
    <location>
        <begin position="653"/>
        <end position="668"/>
    </location>
</feature>
<sequence>MGRYCCVPGCKNTDRVRPGQKRQFKRFLKFYAFRSIPQARQQLWLNAINRKEADGTPWKPGQYSNICSEHFVGGQASPIECHPNYLPTIFPPPQPLRTKWVRHQSFPSSATATVSDKIDQSLLTCSPDISYPDEFNKMEIKESKVTPSGDDEDINAKDGNDLKGFDIKKYNSTVTAYSTFWKFVSEKHPDLDIKPIPKWKVPLEPKVSREQLPREADQLVKLNNYDQLSIPLLKYGWKREIVCRTSNSPDLTRRRMFDVYYYSPEGRKLRSSTQISDYLPLDTNLHVYDNFSFSKGLIGCSSNLEWVREAKAPQKSGKVDKPSTSKDGTPSFQEKTVKKISSVNPNPRKRKRSKEVNLYEEDNDLDLGLSPDWLPTDPSTTHEDNLITCSILCKSAMGCIPTLQCTKCLCLYHHQCMGLDPDNQIRNYLCTNCKKKIKVEQEEQKAKKKLEAANKPEVMGTPPIGPAPSKVLTFTSKLQPSHLSLKKVNQLNTSKLSTNKSILSTNTTLSNMKTINITPKTKQLSLLSKPLRPLAPVPSHNNFTNVIRTPTSTSAKEEPMQSIIQLGNKRFIAIPKCPITAVGPPLTPTGAKKLSENQLPPTKSPLGGSYMVTNPPNMSGLIISVPTSSQYLLLNNQVQTILPKPGSKDETQSMKSVSSSAAKKSPSTAPMKHLLSVGSNGMTVLINVFKHLQLNDLLKAAQVNRLFYAASRHYTLWKTVQLKNVFVTDWEKLARILDKNDTEKMNFNRMISRTDSEEVKTMWRSINQALNKISTLRHLDLGKCAGPEISILKQCPLMTHFSCLFNKKSVLDFYGFSQIQNLTQLYIRGLELNKMIGLKVLNIHVLSKLKHLTHLALTSVKQSAQDTNWAMFLGDMTQLEHLELGECTNFTDEFIKNALSKLVHLKRLRLEMVTELIANDVLTTVATFPQLDTLELINFDVKPGFEEAFGLCVNLRHVLIIPTYIKQSAVTVQRMLIALSNMNTILTRVVWGLTMELLKVTEMLVTQHDFPIDPSIDCTNCIPIMPKIRLAMGNTPEAKRAVQVEVIPVSQLKEMLAQELSKVDVKLIIVPYVKTLRQFLPF</sequence>
<dbReference type="InterPro" id="IPR013083">
    <property type="entry name" value="Znf_RING/FYVE/PHD"/>
</dbReference>
<dbReference type="Pfam" id="PF01429">
    <property type="entry name" value="MBD"/>
    <property type="match status" value="1"/>
</dbReference>
<dbReference type="PANTHER" id="PTHR15739">
    <property type="entry name" value="ZINC FINGER PROTEIN"/>
    <property type="match status" value="1"/>
</dbReference>
<proteinExistence type="predicted"/>
<dbReference type="InterPro" id="IPR001810">
    <property type="entry name" value="F-box_dom"/>
</dbReference>
<keyword evidence="1" id="KW-0479">Metal-binding</keyword>
<dbReference type="SUPFAM" id="SSF52047">
    <property type="entry name" value="RNI-like"/>
    <property type="match status" value="1"/>
</dbReference>
<feature type="region of interest" description="Disordered" evidence="6">
    <location>
        <begin position="312"/>
        <end position="357"/>
    </location>
</feature>
<keyword evidence="2 5" id="KW-0863">Zinc-finger</keyword>
<dbReference type="AlphaFoldDB" id="A0A8D8QAQ9"/>